<keyword evidence="5" id="KW-1185">Reference proteome</keyword>
<keyword evidence="4" id="KW-0378">Hydrolase</keyword>
<proteinExistence type="inferred from homology"/>
<evidence type="ECO:0000256" key="1">
    <source>
        <dbReference type="ARBA" id="ARBA00005250"/>
    </source>
</evidence>
<dbReference type="GO" id="GO:0016787">
    <property type="term" value="F:hydrolase activity"/>
    <property type="evidence" value="ECO:0007669"/>
    <property type="project" value="UniProtKB-KW"/>
</dbReference>
<evidence type="ECO:0000259" key="3">
    <source>
        <dbReference type="SMART" id="SM00849"/>
    </source>
</evidence>
<accession>A0A1G9VIU9</accession>
<dbReference type="AlphaFoldDB" id="A0A1G9VIU9"/>
<dbReference type="PANTHER" id="PTHR42951:SF4">
    <property type="entry name" value="ACYL-COENZYME A THIOESTERASE MBLAC2"/>
    <property type="match status" value="1"/>
</dbReference>
<dbReference type="SMART" id="SM00849">
    <property type="entry name" value="Lactamase_B"/>
    <property type="match status" value="1"/>
</dbReference>
<gene>
    <name evidence="4" type="ORF">SAMN05428957_11315</name>
</gene>
<dbReference type="NCBIfam" id="TIGR04558">
    <property type="entry name" value="SoxH_rel_PQQ_1"/>
    <property type="match status" value="1"/>
</dbReference>
<dbReference type="CDD" id="cd16282">
    <property type="entry name" value="metallo-hydrolase-like_MBL-fold"/>
    <property type="match status" value="1"/>
</dbReference>
<sequence length="342" mass="36677">MTGASRPMWAALLLAAGTLGAGAVPAAPAAATPAAAHAPRPDAQRLDYDLQPRRIAEGTWVIEGAVADFARANGCNIINTAFIATGDGVLVINTGPSRLYGEQQRRAIARVTAEPVRQVLNLNLHPDYFLGNQAWADTPVAALAGSIAGQRAEGAGYEDNLYRVCGDWMRGTQAEPARVALDGAALGQLALGGGRFTLARLHGHTGDDLVLLDGRTGVLFAGGLVFAERVPTTPHADLAAWLVSLDTLARWHAQGRFTQVVPSHGPVHAGLAGVAQTRDWLQWLQRLMEGSAERGVDLAELLRQPVPERFAHWGAQPAELQRSLVRWYPQYERQALRRSAPR</sequence>
<dbReference type="STRING" id="1527607.SAMN05428957_11315"/>
<name>A0A1G9VIU9_9BURK</name>
<dbReference type="InterPro" id="IPR050855">
    <property type="entry name" value="NDM-1-like"/>
</dbReference>
<dbReference type="SUPFAM" id="SSF56281">
    <property type="entry name" value="Metallo-hydrolase/oxidoreductase"/>
    <property type="match status" value="1"/>
</dbReference>
<dbReference type="Pfam" id="PF00753">
    <property type="entry name" value="Lactamase_B"/>
    <property type="match status" value="1"/>
</dbReference>
<feature type="chain" id="PRO_5011655704" evidence="2">
    <location>
        <begin position="27"/>
        <end position="342"/>
    </location>
</feature>
<comment type="similarity">
    <text evidence="1">Belongs to the metallo-beta-lactamase superfamily. Class-B beta-lactamase family.</text>
</comment>
<evidence type="ECO:0000313" key="5">
    <source>
        <dbReference type="Proteomes" id="UP000198552"/>
    </source>
</evidence>
<feature type="signal peptide" evidence="2">
    <location>
        <begin position="1"/>
        <end position="26"/>
    </location>
</feature>
<dbReference type="InterPro" id="IPR036866">
    <property type="entry name" value="RibonucZ/Hydroxyglut_hydro"/>
</dbReference>
<feature type="domain" description="Metallo-beta-lactamase" evidence="3">
    <location>
        <begin position="77"/>
        <end position="264"/>
    </location>
</feature>
<dbReference type="InterPro" id="IPR030811">
    <property type="entry name" value="SoxH-rel_PQQ_1"/>
</dbReference>
<protein>
    <submittedName>
        <fullName evidence="4">Quinoprotein relay system zinc metallohydrolase 1</fullName>
    </submittedName>
</protein>
<organism evidence="4 5">
    <name type="scientific">Oryzisolibacter propanilivorax</name>
    <dbReference type="NCBI Taxonomy" id="1527607"/>
    <lineage>
        <taxon>Bacteria</taxon>
        <taxon>Pseudomonadati</taxon>
        <taxon>Pseudomonadota</taxon>
        <taxon>Betaproteobacteria</taxon>
        <taxon>Burkholderiales</taxon>
        <taxon>Comamonadaceae</taxon>
        <taxon>Oryzisolibacter</taxon>
    </lineage>
</organism>
<dbReference type="Proteomes" id="UP000198552">
    <property type="component" value="Unassembled WGS sequence"/>
</dbReference>
<dbReference type="EMBL" id="FNHP01000013">
    <property type="protein sequence ID" value="SDM71961.1"/>
    <property type="molecule type" value="Genomic_DNA"/>
</dbReference>
<reference evidence="5" key="1">
    <citation type="submission" date="2016-10" db="EMBL/GenBank/DDBJ databases">
        <authorList>
            <person name="Varghese N."/>
            <person name="Submissions S."/>
        </authorList>
    </citation>
    <scope>NUCLEOTIDE SEQUENCE [LARGE SCALE GENOMIC DNA]</scope>
    <source>
        <strain evidence="5">EPL6</strain>
    </source>
</reference>
<dbReference type="GO" id="GO:0017001">
    <property type="term" value="P:antibiotic catabolic process"/>
    <property type="evidence" value="ECO:0007669"/>
    <property type="project" value="UniProtKB-ARBA"/>
</dbReference>
<dbReference type="InterPro" id="IPR001279">
    <property type="entry name" value="Metallo-B-lactamas"/>
</dbReference>
<keyword evidence="2" id="KW-0732">Signal</keyword>
<dbReference type="RefSeq" id="WP_245704106.1">
    <property type="nucleotide sequence ID" value="NZ_FNHP01000013.1"/>
</dbReference>
<evidence type="ECO:0000313" key="4">
    <source>
        <dbReference type="EMBL" id="SDM71961.1"/>
    </source>
</evidence>
<evidence type="ECO:0000256" key="2">
    <source>
        <dbReference type="SAM" id="SignalP"/>
    </source>
</evidence>
<dbReference type="Gene3D" id="3.60.15.10">
    <property type="entry name" value="Ribonuclease Z/Hydroxyacylglutathione hydrolase-like"/>
    <property type="match status" value="1"/>
</dbReference>
<dbReference type="PANTHER" id="PTHR42951">
    <property type="entry name" value="METALLO-BETA-LACTAMASE DOMAIN-CONTAINING"/>
    <property type="match status" value="1"/>
</dbReference>